<evidence type="ECO:0000313" key="2">
    <source>
        <dbReference type="Proteomes" id="UP000055035"/>
    </source>
</evidence>
<evidence type="ECO:0000313" key="1">
    <source>
        <dbReference type="EMBL" id="KTD16650.1"/>
    </source>
</evidence>
<dbReference type="RefSeq" id="WP_058470488.1">
    <property type="nucleotide sequence ID" value="NZ_CAAAIC010000002.1"/>
</dbReference>
<comment type="caution">
    <text evidence="1">The sequence shown here is derived from an EMBL/GenBank/DDBJ whole genome shotgun (WGS) entry which is preliminary data.</text>
</comment>
<reference evidence="1 2" key="1">
    <citation type="submission" date="2015-11" db="EMBL/GenBank/DDBJ databases">
        <title>Genomic analysis of 38 Legionella species identifies large and diverse effector repertoires.</title>
        <authorList>
            <person name="Burstein D."/>
            <person name="Amaro F."/>
            <person name="Zusman T."/>
            <person name="Lifshitz Z."/>
            <person name="Cohen O."/>
            <person name="Gilbert J.A."/>
            <person name="Pupko T."/>
            <person name="Shuman H.A."/>
            <person name="Segal G."/>
        </authorList>
    </citation>
    <scope>NUCLEOTIDE SEQUENCE [LARGE SCALE GENOMIC DNA]</scope>
    <source>
        <strain evidence="1 2">BL-540</strain>
    </source>
</reference>
<dbReference type="PATRIC" id="fig|456.5.peg.1014"/>
<dbReference type="AlphaFoldDB" id="A0A0W0V978"/>
<keyword evidence="2" id="KW-1185">Reference proteome</keyword>
<dbReference type="OrthoDB" id="5656940at2"/>
<dbReference type="Proteomes" id="UP000055035">
    <property type="component" value="Unassembled WGS sequence"/>
</dbReference>
<accession>A0A0W0V978</accession>
<sequence>MNQFFSNVPSSILVQIYSNLSAHELVQTIFKVSSIHRAAALKALFQKDDEQARDSQVALLKGWASQGIQLGFPQDEAIIWDAISRPSWNSLARCSGLAVLAKKAGISLQTVGELIQRCLSYFNNNEGNQENQLTALDCLANLSRLAHPKDAYEIEHLLTEWLAEENLAISDKAWDILKQIKIRLPLQTRQEMLRVGLCYPMHTHPFASRMIQQFFASNINECKEVALDTLKQDAPTVPQSRRCLLLLEKVVEQLAHSELDIAFSFVYKFAINNASPMQLASFKTLAALTPRLNEEQRQKLFKIIENCYQHRIIKTRNSLLEDFVKPSINSLSSLPEFDDIVHILVELLNANVKHNSPDQQELKQIQLCLEVLCLSAKFLTQQKRLQIIKTIEDLIVQNSHAGIREAAFNALNQLAKYLSKQQIHDFFSHAMYLLGSGISLELAISMLTALAGVLESSQITDAVTKITHVNWNSSESGLLMNFFIAVKPQLKPEILQIIQDAILKMLVDGGENQDFPIAEVSKLYMPQMPAEAHQGIFDMAMKTLDEESCPNTKSVLQVIYGLSNHLSRDQIDCCMRKLEQLINRGLKNETTMACMDTALVLFHKASPDVQMDSLAVLVDLAANPDYFIKHKAIESLSVLIIAGHLSQDIKKEWKIQRVESSGIVFDYINFLFNLCEQIKESFQASTLSDGPSI</sequence>
<dbReference type="Gene3D" id="1.25.10.10">
    <property type="entry name" value="Leucine-rich Repeat Variant"/>
    <property type="match status" value="1"/>
</dbReference>
<dbReference type="InterPro" id="IPR011989">
    <property type="entry name" value="ARM-like"/>
</dbReference>
<dbReference type="InterPro" id="IPR016024">
    <property type="entry name" value="ARM-type_fold"/>
</dbReference>
<proteinExistence type="predicted"/>
<gene>
    <name evidence="1" type="ORF">Ljor_0956</name>
</gene>
<organism evidence="1 2">
    <name type="scientific">Legionella jordanis</name>
    <dbReference type="NCBI Taxonomy" id="456"/>
    <lineage>
        <taxon>Bacteria</taxon>
        <taxon>Pseudomonadati</taxon>
        <taxon>Pseudomonadota</taxon>
        <taxon>Gammaproteobacteria</taxon>
        <taxon>Legionellales</taxon>
        <taxon>Legionellaceae</taxon>
        <taxon>Legionella</taxon>
    </lineage>
</organism>
<dbReference type="SUPFAM" id="SSF48371">
    <property type="entry name" value="ARM repeat"/>
    <property type="match status" value="2"/>
</dbReference>
<name>A0A0W0V978_9GAMM</name>
<dbReference type="EMBL" id="LNYJ01000011">
    <property type="protein sequence ID" value="KTD16650.1"/>
    <property type="molecule type" value="Genomic_DNA"/>
</dbReference>
<protein>
    <submittedName>
        <fullName evidence="1">Uncharacterized protein</fullName>
    </submittedName>
</protein>